<feature type="transmembrane region" description="Helical" evidence="1">
    <location>
        <begin position="197"/>
        <end position="217"/>
    </location>
</feature>
<dbReference type="STRING" id="685588.A0A067TUI2"/>
<accession>A0A067TUI2</accession>
<dbReference type="Proteomes" id="UP000027222">
    <property type="component" value="Unassembled WGS sequence"/>
</dbReference>
<dbReference type="PANTHER" id="PTHR40465:SF1">
    <property type="entry name" value="DUF6534 DOMAIN-CONTAINING PROTEIN"/>
    <property type="match status" value="1"/>
</dbReference>
<keyword evidence="1" id="KW-0812">Transmembrane</keyword>
<dbReference type="EMBL" id="KL142369">
    <property type="protein sequence ID" value="KDR82638.1"/>
    <property type="molecule type" value="Genomic_DNA"/>
</dbReference>
<dbReference type="HOGENOM" id="CLU_046025_2_0_1"/>
<gene>
    <name evidence="3" type="ORF">GALMADRAFT_151711</name>
</gene>
<evidence type="ECO:0000313" key="3">
    <source>
        <dbReference type="EMBL" id="KDR82638.1"/>
    </source>
</evidence>
<proteinExistence type="predicted"/>
<evidence type="ECO:0000256" key="1">
    <source>
        <dbReference type="SAM" id="Phobius"/>
    </source>
</evidence>
<reference evidence="4" key="1">
    <citation type="journal article" date="2014" name="Proc. Natl. Acad. Sci. U.S.A.">
        <title>Extensive sampling of basidiomycete genomes demonstrates inadequacy of the white-rot/brown-rot paradigm for wood decay fungi.</title>
        <authorList>
            <person name="Riley R."/>
            <person name="Salamov A.A."/>
            <person name="Brown D.W."/>
            <person name="Nagy L.G."/>
            <person name="Floudas D."/>
            <person name="Held B.W."/>
            <person name="Levasseur A."/>
            <person name="Lombard V."/>
            <person name="Morin E."/>
            <person name="Otillar R."/>
            <person name="Lindquist E.A."/>
            <person name="Sun H."/>
            <person name="LaButti K.M."/>
            <person name="Schmutz J."/>
            <person name="Jabbour D."/>
            <person name="Luo H."/>
            <person name="Baker S.E."/>
            <person name="Pisabarro A.G."/>
            <person name="Walton J.D."/>
            <person name="Blanchette R.A."/>
            <person name="Henrissat B."/>
            <person name="Martin F."/>
            <person name="Cullen D."/>
            <person name="Hibbett D.S."/>
            <person name="Grigoriev I.V."/>
        </authorList>
    </citation>
    <scope>NUCLEOTIDE SEQUENCE [LARGE SCALE GENOMIC DNA]</scope>
    <source>
        <strain evidence="4">CBS 339.88</strain>
    </source>
</reference>
<feature type="transmembrane region" description="Helical" evidence="1">
    <location>
        <begin position="89"/>
        <end position="107"/>
    </location>
</feature>
<keyword evidence="4" id="KW-1185">Reference proteome</keyword>
<dbReference type="OrthoDB" id="2562493at2759"/>
<dbReference type="AlphaFoldDB" id="A0A067TUI2"/>
<keyword evidence="1" id="KW-0472">Membrane</keyword>
<sequence length="303" mass="34173">MRIIETNLGPVLLGVFFNTYLYGIVTFQYSAYLSTKFRDPLWVKAIVVALFFLDTFHTSSLIYMAWYYLIENYANYLALLSPVWPYPSSMFVTAITALLTHLFLAYRTLRLTNIYVYGGLVLLSLCSFSTGLVCSVKTLAVKDATQMSSANPYLSSWLSLEVIADAFISGTLIYALRQSRTGFEKSDTVINRLMRTSIQTGLFSGVFSILTLAFFLGRPDTQMFAFFGLPISRLYTNTLMDTLLCREGLRGLLRQVETSATCTNRSIQLMVHREVHTDSKSERPASIYPLHNTSSLLPVESND</sequence>
<evidence type="ECO:0000259" key="2">
    <source>
        <dbReference type="Pfam" id="PF20152"/>
    </source>
</evidence>
<feature type="transmembrane region" description="Helical" evidence="1">
    <location>
        <begin position="45"/>
        <end position="69"/>
    </location>
</feature>
<protein>
    <recommendedName>
        <fullName evidence="2">DUF6534 domain-containing protein</fullName>
    </recommendedName>
</protein>
<feature type="transmembrane region" description="Helical" evidence="1">
    <location>
        <begin position="12"/>
        <end position="33"/>
    </location>
</feature>
<organism evidence="3 4">
    <name type="scientific">Galerina marginata (strain CBS 339.88)</name>
    <dbReference type="NCBI Taxonomy" id="685588"/>
    <lineage>
        <taxon>Eukaryota</taxon>
        <taxon>Fungi</taxon>
        <taxon>Dikarya</taxon>
        <taxon>Basidiomycota</taxon>
        <taxon>Agaricomycotina</taxon>
        <taxon>Agaricomycetes</taxon>
        <taxon>Agaricomycetidae</taxon>
        <taxon>Agaricales</taxon>
        <taxon>Agaricineae</taxon>
        <taxon>Strophariaceae</taxon>
        <taxon>Galerina</taxon>
    </lineage>
</organism>
<name>A0A067TUI2_GALM3</name>
<feature type="transmembrane region" description="Helical" evidence="1">
    <location>
        <begin position="153"/>
        <end position="176"/>
    </location>
</feature>
<dbReference type="PANTHER" id="PTHR40465">
    <property type="entry name" value="CHROMOSOME 1, WHOLE GENOME SHOTGUN SEQUENCE"/>
    <property type="match status" value="1"/>
</dbReference>
<keyword evidence="1" id="KW-1133">Transmembrane helix</keyword>
<feature type="transmembrane region" description="Helical" evidence="1">
    <location>
        <begin position="114"/>
        <end position="133"/>
    </location>
</feature>
<evidence type="ECO:0000313" key="4">
    <source>
        <dbReference type="Proteomes" id="UP000027222"/>
    </source>
</evidence>
<feature type="domain" description="DUF6534" evidence="2">
    <location>
        <begin position="162"/>
        <end position="247"/>
    </location>
</feature>
<dbReference type="InterPro" id="IPR045339">
    <property type="entry name" value="DUF6534"/>
</dbReference>
<dbReference type="Pfam" id="PF20152">
    <property type="entry name" value="DUF6534"/>
    <property type="match status" value="1"/>
</dbReference>